<evidence type="ECO:0000256" key="1">
    <source>
        <dbReference type="ARBA" id="ARBA00004123"/>
    </source>
</evidence>
<feature type="domain" description="WHIM2" evidence="3">
    <location>
        <begin position="17"/>
        <end position="80"/>
    </location>
</feature>
<dbReference type="PANTHER" id="PTHR45975:SF2">
    <property type="entry name" value="NUCLEOSOME-REMODELING FACTOR SUBUNIT BPTF"/>
    <property type="match status" value="1"/>
</dbReference>
<dbReference type="Proteomes" id="UP000681720">
    <property type="component" value="Unassembled WGS sequence"/>
</dbReference>
<dbReference type="EMBL" id="CAJOBJ010165044">
    <property type="protein sequence ID" value="CAF4861063.1"/>
    <property type="molecule type" value="Genomic_DNA"/>
</dbReference>
<feature type="non-terminal residue" evidence="4">
    <location>
        <position position="80"/>
    </location>
</feature>
<name>A0A8S3C4V6_9BILA</name>
<organism evidence="4 5">
    <name type="scientific">Rotaria magnacalcarata</name>
    <dbReference type="NCBI Taxonomy" id="392030"/>
    <lineage>
        <taxon>Eukaryota</taxon>
        <taxon>Metazoa</taxon>
        <taxon>Spiralia</taxon>
        <taxon>Gnathifera</taxon>
        <taxon>Rotifera</taxon>
        <taxon>Eurotatoria</taxon>
        <taxon>Bdelloidea</taxon>
        <taxon>Philodinida</taxon>
        <taxon>Philodinidae</taxon>
        <taxon>Rotaria</taxon>
    </lineage>
</organism>
<dbReference type="InterPro" id="IPR028941">
    <property type="entry name" value="WHIM2_dom"/>
</dbReference>
<accession>A0A8S3C4V6</accession>
<dbReference type="GO" id="GO:0016589">
    <property type="term" value="C:NURF complex"/>
    <property type="evidence" value="ECO:0007669"/>
    <property type="project" value="InterPro"/>
</dbReference>
<comment type="caution">
    <text evidence="4">The sequence shown here is derived from an EMBL/GenBank/DDBJ whole genome shotgun (WGS) entry which is preliminary data.</text>
</comment>
<gene>
    <name evidence="4" type="ORF">GIL414_LOCUS49892</name>
</gene>
<dbReference type="InterPro" id="IPR038028">
    <property type="entry name" value="BPTF"/>
</dbReference>
<keyword evidence="2" id="KW-0539">Nucleus</keyword>
<evidence type="ECO:0000259" key="3">
    <source>
        <dbReference type="Pfam" id="PF15613"/>
    </source>
</evidence>
<sequence>GVSDCIPPRENRPFYLRHRCIGHDREQRRYWFVCRRLFVEDETGDDVRYYSTLDQFDVLLSYLDETGPEKLLVYRLQKRY</sequence>
<dbReference type="GO" id="GO:0006357">
    <property type="term" value="P:regulation of transcription by RNA polymerase II"/>
    <property type="evidence" value="ECO:0007669"/>
    <property type="project" value="InterPro"/>
</dbReference>
<reference evidence="4" key="1">
    <citation type="submission" date="2021-02" db="EMBL/GenBank/DDBJ databases">
        <authorList>
            <person name="Nowell W R."/>
        </authorList>
    </citation>
    <scope>NUCLEOTIDE SEQUENCE</scope>
</reference>
<feature type="non-terminal residue" evidence="4">
    <location>
        <position position="1"/>
    </location>
</feature>
<dbReference type="AlphaFoldDB" id="A0A8S3C4V6"/>
<comment type="subcellular location">
    <subcellularLocation>
        <location evidence="1">Nucleus</location>
    </subcellularLocation>
</comment>
<protein>
    <recommendedName>
        <fullName evidence="3">WHIM2 domain-containing protein</fullName>
    </recommendedName>
</protein>
<evidence type="ECO:0000313" key="4">
    <source>
        <dbReference type="EMBL" id="CAF4861063.1"/>
    </source>
</evidence>
<dbReference type="Pfam" id="PF15613">
    <property type="entry name" value="WSD"/>
    <property type="match status" value="1"/>
</dbReference>
<dbReference type="PANTHER" id="PTHR45975">
    <property type="entry name" value="NUCLEOSOME-REMODELING FACTOR SUBUNIT BPTF"/>
    <property type="match status" value="1"/>
</dbReference>
<evidence type="ECO:0000313" key="5">
    <source>
        <dbReference type="Proteomes" id="UP000681720"/>
    </source>
</evidence>
<proteinExistence type="predicted"/>
<evidence type="ECO:0000256" key="2">
    <source>
        <dbReference type="ARBA" id="ARBA00023242"/>
    </source>
</evidence>
<dbReference type="GO" id="GO:0000978">
    <property type="term" value="F:RNA polymerase II cis-regulatory region sequence-specific DNA binding"/>
    <property type="evidence" value="ECO:0007669"/>
    <property type="project" value="TreeGrafter"/>
</dbReference>